<protein>
    <submittedName>
        <fullName evidence="1">Uncharacterized protein</fullName>
    </submittedName>
</protein>
<dbReference type="AlphaFoldDB" id="A0A4Z2EN75"/>
<name>A0A4Z2EN75_9TELE</name>
<gene>
    <name evidence="1" type="ORF">EYF80_059461</name>
</gene>
<evidence type="ECO:0000313" key="2">
    <source>
        <dbReference type="Proteomes" id="UP000314294"/>
    </source>
</evidence>
<dbReference type="EMBL" id="SRLO01004546">
    <property type="protein sequence ID" value="TNN30387.1"/>
    <property type="molecule type" value="Genomic_DNA"/>
</dbReference>
<proteinExistence type="predicted"/>
<comment type="caution">
    <text evidence="1">The sequence shown here is derived from an EMBL/GenBank/DDBJ whole genome shotgun (WGS) entry which is preliminary data.</text>
</comment>
<sequence>MVFSTFSCSRSFSSSRKWTSPSTFSFCSFRSTIWSRRRRRARPSMCVSSSHSSRFFRDRSATSEEASILVRRSAASFSSRAPLLSCRYSICGDAKRRRERRRAGEEPAHRQVQVGDQLLVAGVLSLQGDDVVRPPAAEGAVHALDLLVPLLHLKREQKGKNGLNTVGPERIIALCGPHLGVEALDELLSVGQVQLHLHDLILQLHDPVTSIHDGVMQSVSHNNNNNNKASRPPVRQLQQVGDVRVVGLRRRLLDALGLGLAVLLQAAHLVHILVVQELQVGRLVVQFPDVGLEL</sequence>
<reference evidence="1 2" key="1">
    <citation type="submission" date="2019-03" db="EMBL/GenBank/DDBJ databases">
        <title>First draft genome of Liparis tanakae, snailfish: a comprehensive survey of snailfish specific genes.</title>
        <authorList>
            <person name="Kim W."/>
            <person name="Song I."/>
            <person name="Jeong J.-H."/>
            <person name="Kim D."/>
            <person name="Kim S."/>
            <person name="Ryu S."/>
            <person name="Song J.Y."/>
            <person name="Lee S.K."/>
        </authorList>
    </citation>
    <scope>NUCLEOTIDE SEQUENCE [LARGE SCALE GENOMIC DNA]</scope>
    <source>
        <tissue evidence="1">Muscle</tissue>
    </source>
</reference>
<organism evidence="1 2">
    <name type="scientific">Liparis tanakae</name>
    <name type="common">Tanaka's snailfish</name>
    <dbReference type="NCBI Taxonomy" id="230148"/>
    <lineage>
        <taxon>Eukaryota</taxon>
        <taxon>Metazoa</taxon>
        <taxon>Chordata</taxon>
        <taxon>Craniata</taxon>
        <taxon>Vertebrata</taxon>
        <taxon>Euteleostomi</taxon>
        <taxon>Actinopterygii</taxon>
        <taxon>Neopterygii</taxon>
        <taxon>Teleostei</taxon>
        <taxon>Neoteleostei</taxon>
        <taxon>Acanthomorphata</taxon>
        <taxon>Eupercaria</taxon>
        <taxon>Perciformes</taxon>
        <taxon>Cottioidei</taxon>
        <taxon>Cottales</taxon>
        <taxon>Liparidae</taxon>
        <taxon>Liparis</taxon>
    </lineage>
</organism>
<evidence type="ECO:0000313" key="1">
    <source>
        <dbReference type="EMBL" id="TNN30387.1"/>
    </source>
</evidence>
<dbReference type="Proteomes" id="UP000314294">
    <property type="component" value="Unassembled WGS sequence"/>
</dbReference>
<keyword evidence="2" id="KW-1185">Reference proteome</keyword>
<accession>A0A4Z2EN75</accession>